<dbReference type="RefSeq" id="WP_119883636.1">
    <property type="nucleotide sequence ID" value="NZ_CP032418.1"/>
</dbReference>
<feature type="transmembrane region" description="Helical" evidence="7">
    <location>
        <begin position="66"/>
        <end position="89"/>
    </location>
</feature>
<feature type="transmembrane region" description="Helical" evidence="7">
    <location>
        <begin position="157"/>
        <end position="180"/>
    </location>
</feature>
<keyword evidence="6 7" id="KW-0472">Membrane</keyword>
<dbReference type="KEGG" id="paek:D3873_08335"/>
<reference evidence="10" key="1">
    <citation type="submission" date="2018-09" db="EMBL/GenBank/DDBJ databases">
        <authorList>
            <person name="Zhu H."/>
        </authorList>
    </citation>
    <scope>NUCLEOTIDE SEQUENCE [LARGE SCALE GENOMIC DNA]</scope>
    <source>
        <strain evidence="10">K2R23-3</strain>
    </source>
</reference>
<accession>A0A385YUB9</accession>
<name>A0A385YUB9_9BACL</name>
<feature type="domain" description="Major facilitator superfamily (MFS) profile" evidence="8">
    <location>
        <begin position="4"/>
        <end position="385"/>
    </location>
</feature>
<dbReference type="PANTHER" id="PTHR23517">
    <property type="entry name" value="RESISTANCE PROTEIN MDTM, PUTATIVE-RELATED-RELATED"/>
    <property type="match status" value="1"/>
</dbReference>
<feature type="transmembrane region" description="Helical" evidence="7">
    <location>
        <begin position="243"/>
        <end position="262"/>
    </location>
</feature>
<dbReference type="Pfam" id="PF07690">
    <property type="entry name" value="MFS_1"/>
    <property type="match status" value="1"/>
</dbReference>
<evidence type="ECO:0000256" key="6">
    <source>
        <dbReference type="ARBA" id="ARBA00023136"/>
    </source>
</evidence>
<dbReference type="GO" id="GO:0005886">
    <property type="term" value="C:plasma membrane"/>
    <property type="evidence" value="ECO:0007669"/>
    <property type="project" value="UniProtKB-SubCell"/>
</dbReference>
<feature type="transmembrane region" description="Helical" evidence="7">
    <location>
        <begin position="334"/>
        <end position="354"/>
    </location>
</feature>
<feature type="transmembrane region" description="Helical" evidence="7">
    <location>
        <begin position="274"/>
        <end position="291"/>
    </location>
</feature>
<dbReference type="GO" id="GO:0022857">
    <property type="term" value="F:transmembrane transporter activity"/>
    <property type="evidence" value="ECO:0007669"/>
    <property type="project" value="InterPro"/>
</dbReference>
<dbReference type="InterPro" id="IPR011701">
    <property type="entry name" value="MFS"/>
</dbReference>
<dbReference type="InterPro" id="IPR036259">
    <property type="entry name" value="MFS_trans_sf"/>
</dbReference>
<evidence type="ECO:0000256" key="7">
    <source>
        <dbReference type="SAM" id="Phobius"/>
    </source>
</evidence>
<dbReference type="PANTHER" id="PTHR23517:SF10">
    <property type="entry name" value="MAJOR FACILITATOR SUPERFAMILY (MFS) PROFILE DOMAIN-CONTAINING PROTEIN"/>
    <property type="match status" value="1"/>
</dbReference>
<feature type="transmembrane region" description="Helical" evidence="7">
    <location>
        <begin position="201"/>
        <end position="223"/>
    </location>
</feature>
<dbReference type="CDD" id="cd17329">
    <property type="entry name" value="MFS_MdtH_MDR_like"/>
    <property type="match status" value="1"/>
</dbReference>
<keyword evidence="5 7" id="KW-1133">Transmembrane helix</keyword>
<keyword evidence="2" id="KW-0813">Transport</keyword>
<protein>
    <submittedName>
        <fullName evidence="9">MFS transporter</fullName>
    </submittedName>
</protein>
<dbReference type="OrthoDB" id="3268460at2"/>
<keyword evidence="10" id="KW-1185">Reference proteome</keyword>
<keyword evidence="4 7" id="KW-0812">Transmembrane</keyword>
<dbReference type="PROSITE" id="PS50850">
    <property type="entry name" value="MFS"/>
    <property type="match status" value="1"/>
</dbReference>
<organism evidence="9 10">
    <name type="scientific">Paenisporosarcina cavernae</name>
    <dbReference type="NCBI Taxonomy" id="2320858"/>
    <lineage>
        <taxon>Bacteria</taxon>
        <taxon>Bacillati</taxon>
        <taxon>Bacillota</taxon>
        <taxon>Bacilli</taxon>
        <taxon>Bacillales</taxon>
        <taxon>Caryophanaceae</taxon>
        <taxon>Paenisporosarcina</taxon>
    </lineage>
</organism>
<feature type="transmembrane region" description="Helical" evidence="7">
    <location>
        <begin position="5"/>
        <end position="25"/>
    </location>
</feature>
<evidence type="ECO:0000259" key="8">
    <source>
        <dbReference type="PROSITE" id="PS50850"/>
    </source>
</evidence>
<feature type="transmembrane region" description="Helical" evidence="7">
    <location>
        <begin position="360"/>
        <end position="380"/>
    </location>
</feature>
<feature type="transmembrane region" description="Helical" evidence="7">
    <location>
        <begin position="129"/>
        <end position="151"/>
    </location>
</feature>
<dbReference type="Gene3D" id="1.20.1250.20">
    <property type="entry name" value="MFS general substrate transporter like domains"/>
    <property type="match status" value="2"/>
</dbReference>
<dbReference type="SUPFAM" id="SSF103473">
    <property type="entry name" value="MFS general substrate transporter"/>
    <property type="match status" value="1"/>
</dbReference>
<evidence type="ECO:0000256" key="4">
    <source>
        <dbReference type="ARBA" id="ARBA00022692"/>
    </source>
</evidence>
<comment type="subcellular location">
    <subcellularLocation>
        <location evidence="1">Cell membrane</location>
        <topology evidence="1">Multi-pass membrane protein</topology>
    </subcellularLocation>
</comment>
<evidence type="ECO:0000313" key="10">
    <source>
        <dbReference type="Proteomes" id="UP000265725"/>
    </source>
</evidence>
<feature type="transmembrane region" description="Helical" evidence="7">
    <location>
        <begin position="95"/>
        <end position="117"/>
    </location>
</feature>
<evidence type="ECO:0000256" key="2">
    <source>
        <dbReference type="ARBA" id="ARBA00022448"/>
    </source>
</evidence>
<feature type="transmembrane region" description="Helical" evidence="7">
    <location>
        <begin position="297"/>
        <end position="322"/>
    </location>
</feature>
<dbReference type="AlphaFoldDB" id="A0A385YUB9"/>
<gene>
    <name evidence="9" type="ORF">D3873_08335</name>
</gene>
<keyword evidence="3" id="KW-1003">Cell membrane</keyword>
<evidence type="ECO:0000256" key="1">
    <source>
        <dbReference type="ARBA" id="ARBA00004651"/>
    </source>
</evidence>
<dbReference type="Proteomes" id="UP000265725">
    <property type="component" value="Chromosome"/>
</dbReference>
<dbReference type="InterPro" id="IPR020846">
    <property type="entry name" value="MFS_dom"/>
</dbReference>
<dbReference type="EMBL" id="CP032418">
    <property type="protein sequence ID" value="AYC29900.1"/>
    <property type="molecule type" value="Genomic_DNA"/>
</dbReference>
<evidence type="ECO:0000256" key="5">
    <source>
        <dbReference type="ARBA" id="ARBA00022989"/>
    </source>
</evidence>
<dbReference type="InterPro" id="IPR050171">
    <property type="entry name" value="MFS_Transporters"/>
</dbReference>
<evidence type="ECO:0000313" key="9">
    <source>
        <dbReference type="EMBL" id="AYC29900.1"/>
    </source>
</evidence>
<sequence>MPKRVWLLIIGMLVNVTGNSFLWPLNTIYMHDHLGQSLSVAGLVLMANAAAGIIGNLLGGFLFDRIGGYASILTGIIISLIGLFGLTLWHGWPYYVYFLILLGFSGGIVFPSMYAMVGTAWPEGGRKAFNAIYLAQNVGVAIGPALAGVVAEYSFDYLFLANFGMYVVFFFIAFFGYKSFKIRGDMHTSVIKEGKIIRNRAPFYALLIVISGYVICWIVYVQWTTTISSYTQDLGISLKQYSLLWTINGLLIVLAQPVIQPIIKRMEHRIKSQLVLGIGILMASFVVVAFAESFKLFVIAMVILTIGEMFVWPAVPTVANLLAPKGREGMYQGIVNSAATVGRMIGPFVGGVLIDQYSMSIMFLVLTVFLALAIIPSVLYDRPLKKSLAE</sequence>
<feature type="transmembrane region" description="Helical" evidence="7">
    <location>
        <begin position="37"/>
        <end position="59"/>
    </location>
</feature>
<proteinExistence type="predicted"/>
<evidence type="ECO:0000256" key="3">
    <source>
        <dbReference type="ARBA" id="ARBA00022475"/>
    </source>
</evidence>